<proteinExistence type="predicted"/>
<comment type="caution">
    <text evidence="1">The sequence shown here is derived from an EMBL/GenBank/DDBJ whole genome shotgun (WGS) entry which is preliminary data.</text>
</comment>
<accession>H5TD43</accession>
<protein>
    <submittedName>
        <fullName evidence="1">Uncharacterized protein</fullName>
    </submittedName>
</protein>
<evidence type="ECO:0000313" key="1">
    <source>
        <dbReference type="EMBL" id="GAB56220.1"/>
    </source>
</evidence>
<dbReference type="AlphaFoldDB" id="H5TD43"/>
<organism evidence="1 2">
    <name type="scientific">Glaciecola punicea ACAM 611</name>
    <dbReference type="NCBI Taxonomy" id="1121923"/>
    <lineage>
        <taxon>Bacteria</taxon>
        <taxon>Pseudomonadati</taxon>
        <taxon>Pseudomonadota</taxon>
        <taxon>Gammaproteobacteria</taxon>
        <taxon>Alteromonadales</taxon>
        <taxon>Alteromonadaceae</taxon>
        <taxon>Glaciecola</taxon>
    </lineage>
</organism>
<gene>
    <name evidence="1" type="ORF">GPUN_2105</name>
</gene>
<dbReference type="Proteomes" id="UP000053586">
    <property type="component" value="Unassembled WGS sequence"/>
</dbReference>
<name>H5TD43_9ALTE</name>
<evidence type="ECO:0000313" key="2">
    <source>
        <dbReference type="Proteomes" id="UP000053586"/>
    </source>
</evidence>
<keyword evidence="2" id="KW-1185">Reference proteome</keyword>
<reference evidence="1 2" key="2">
    <citation type="journal article" date="2017" name="Antonie Van Leeuwenhoek">
        <title>Rhizobium rhizosphaerae sp. nov., a novel species isolated from rice rhizosphere.</title>
        <authorList>
            <person name="Zhao J.J."/>
            <person name="Zhang J."/>
            <person name="Zhang R.J."/>
            <person name="Zhang C.W."/>
            <person name="Yin H.Q."/>
            <person name="Zhang X.X."/>
        </authorList>
    </citation>
    <scope>NUCLEOTIDE SEQUENCE [LARGE SCALE GENOMIC DNA]</scope>
    <source>
        <strain evidence="1 2">ACAM 611</strain>
    </source>
</reference>
<sequence>MLRYLRKCIIKIVSEWAGIFIQNVRNPGIKTLSAAINIKVDALLVS</sequence>
<reference evidence="1 2" key="1">
    <citation type="journal article" date="2012" name="J. Bacteriol.">
        <title>Genome sequence of proteorhodopsin-containing sea ice bacterium Glaciecola punicea ACAM 611T.</title>
        <authorList>
            <person name="Qin Q.-L."/>
            <person name="Xie B.-B."/>
            <person name="Shu Y.-L."/>
            <person name="Rong J.-C."/>
            <person name="Zhao D.-L."/>
            <person name="Zhang X.-Y."/>
            <person name="Chen X.-L."/>
            <person name="Zhou B.-C."/>
            <person name="Zhanga Y.-Z."/>
        </authorList>
    </citation>
    <scope>NUCLEOTIDE SEQUENCE [LARGE SCALE GENOMIC DNA]</scope>
    <source>
        <strain evidence="1 2">ACAM 611</strain>
    </source>
</reference>
<dbReference type="EMBL" id="BAET01000025">
    <property type="protein sequence ID" value="GAB56220.1"/>
    <property type="molecule type" value="Genomic_DNA"/>
</dbReference>